<proteinExistence type="predicted"/>
<name>A0A3M5T1B0_9PSED</name>
<evidence type="ECO:0000313" key="1">
    <source>
        <dbReference type="EMBL" id="RMU27332.1"/>
    </source>
</evidence>
<evidence type="ECO:0000313" key="2">
    <source>
        <dbReference type="Proteomes" id="UP000281514"/>
    </source>
</evidence>
<dbReference type="EMBL" id="RBTX01000574">
    <property type="protein sequence ID" value="RMU27332.1"/>
    <property type="molecule type" value="Genomic_DNA"/>
</dbReference>
<accession>A0A3M5T1B0</accession>
<protein>
    <submittedName>
        <fullName evidence="1">Uncharacterized protein</fullName>
    </submittedName>
</protein>
<dbReference type="Proteomes" id="UP000281514">
    <property type="component" value="Unassembled WGS sequence"/>
</dbReference>
<dbReference type="AlphaFoldDB" id="A0A3M5T1B0"/>
<gene>
    <name evidence="1" type="ORF">ALP32_200363</name>
</gene>
<comment type="caution">
    <text evidence="1">The sequence shown here is derived from an EMBL/GenBank/DDBJ whole genome shotgun (WGS) entry which is preliminary data.</text>
</comment>
<reference evidence="1 2" key="1">
    <citation type="submission" date="2018-08" db="EMBL/GenBank/DDBJ databases">
        <title>Recombination of ecologically and evolutionarily significant loci maintains genetic cohesion in the Pseudomonas syringae species complex.</title>
        <authorList>
            <person name="Dillon M."/>
            <person name="Thakur S."/>
            <person name="Almeida R.N.D."/>
            <person name="Weir B.S."/>
            <person name="Guttman D.S."/>
        </authorList>
    </citation>
    <scope>NUCLEOTIDE SEQUENCE [LARGE SCALE GENOMIC DNA]</scope>
    <source>
        <strain evidence="1 2">ICMP 9749</strain>
    </source>
</reference>
<organism evidence="1 2">
    <name type="scientific">Pseudomonas avellanae</name>
    <dbReference type="NCBI Taxonomy" id="46257"/>
    <lineage>
        <taxon>Bacteria</taxon>
        <taxon>Pseudomonadati</taxon>
        <taxon>Pseudomonadota</taxon>
        <taxon>Gammaproteobacteria</taxon>
        <taxon>Pseudomonadales</taxon>
        <taxon>Pseudomonadaceae</taxon>
        <taxon>Pseudomonas</taxon>
    </lineage>
</organism>
<sequence length="50" mass="5739">MMSDSLVESNAAFTFDNQNPCLSTRMRNMFTSHPSEKHVANQQCHYVFDA</sequence>